<dbReference type="InterPro" id="IPR036249">
    <property type="entry name" value="Thioredoxin-like_sf"/>
</dbReference>
<dbReference type="PANTHER" id="PTHR44051">
    <property type="entry name" value="GLUTATHIONE S-TRANSFERASE-RELATED"/>
    <property type="match status" value="1"/>
</dbReference>
<dbReference type="Proteomes" id="UP000231553">
    <property type="component" value="Unassembled WGS sequence"/>
</dbReference>
<dbReference type="InterPro" id="IPR004045">
    <property type="entry name" value="Glutathione_S-Trfase_N"/>
</dbReference>
<dbReference type="PROSITE" id="PS50405">
    <property type="entry name" value="GST_CTER"/>
    <property type="match status" value="1"/>
</dbReference>
<organism evidence="5 6">
    <name type="scientific">Pseudooceanicola lipolyticus</name>
    <dbReference type="NCBI Taxonomy" id="2029104"/>
    <lineage>
        <taxon>Bacteria</taxon>
        <taxon>Pseudomonadati</taxon>
        <taxon>Pseudomonadota</taxon>
        <taxon>Alphaproteobacteria</taxon>
        <taxon>Rhodobacterales</taxon>
        <taxon>Paracoccaceae</taxon>
        <taxon>Pseudooceanicola</taxon>
    </lineage>
</organism>
<accession>A0A2M8IYY9</accession>
<evidence type="ECO:0000313" key="5">
    <source>
        <dbReference type="EMBL" id="PJE35759.1"/>
    </source>
</evidence>
<dbReference type="SUPFAM" id="SSF52833">
    <property type="entry name" value="Thioredoxin-like"/>
    <property type="match status" value="1"/>
</dbReference>
<keyword evidence="2 5" id="KW-0808">Transferase</keyword>
<evidence type="ECO:0000259" key="3">
    <source>
        <dbReference type="PROSITE" id="PS50404"/>
    </source>
</evidence>
<dbReference type="OrthoDB" id="9810080at2"/>
<feature type="domain" description="GST N-terminal" evidence="3">
    <location>
        <begin position="1"/>
        <end position="81"/>
    </location>
</feature>
<reference evidence="5 6" key="1">
    <citation type="journal article" date="2018" name="Int. J. Syst. Evol. Microbiol.">
        <title>Pseudooceanicola lipolyticus sp. nov., a marine alphaproteobacterium, reclassification of Oceanicola flagellatus as Pseudooceanicola flagellatus comb. nov. and emended description of the genus Pseudooceanicola.</title>
        <authorList>
            <person name="Huang M.-M."/>
            <person name="Guo L.-L."/>
            <person name="Wu Y.-H."/>
            <person name="Lai Q.-L."/>
            <person name="Shao Z.-Z."/>
            <person name="Wang C.-S."/>
            <person name="Wu M."/>
            <person name="Xu X.-W."/>
        </authorList>
    </citation>
    <scope>NUCLEOTIDE SEQUENCE [LARGE SCALE GENOMIC DNA]</scope>
    <source>
        <strain evidence="5 6">157</strain>
    </source>
</reference>
<proteinExistence type="inferred from homology"/>
<comment type="caution">
    <text evidence="5">The sequence shown here is derived from an EMBL/GenBank/DDBJ whole genome shotgun (WGS) entry which is preliminary data.</text>
</comment>
<evidence type="ECO:0000259" key="4">
    <source>
        <dbReference type="PROSITE" id="PS50405"/>
    </source>
</evidence>
<dbReference type="AlphaFoldDB" id="A0A2M8IYY9"/>
<dbReference type="Gene3D" id="3.40.30.10">
    <property type="entry name" value="Glutaredoxin"/>
    <property type="match status" value="1"/>
</dbReference>
<sequence>MLTVFGRATSSNVQAVMWGIGELGLAHERLDYGHVHGGLDTTEFRAMSPHGLVPVIRDGDLVVWESCAILRYLAARYGDGGAFWPADSVARAPVDMWAEWGKTSFCTAFTGPIFWARVRTAAADRDEAALARGLAVFDRALGILEEQIGAGPYVCGAFSLADIVIGHVLFRYFEIDIPRAGRPGIAAYYDRLRARPAFAEHVMVDYAPLRHPEAG</sequence>
<gene>
    <name evidence="5" type="ORF">CVM52_15590</name>
</gene>
<evidence type="ECO:0000256" key="1">
    <source>
        <dbReference type="ARBA" id="ARBA00007409"/>
    </source>
</evidence>
<keyword evidence="6" id="KW-1185">Reference proteome</keyword>
<dbReference type="SFLD" id="SFLDS00019">
    <property type="entry name" value="Glutathione_Transferase_(cytos"/>
    <property type="match status" value="1"/>
</dbReference>
<dbReference type="InterPro" id="IPR010987">
    <property type="entry name" value="Glutathione-S-Trfase_C-like"/>
</dbReference>
<dbReference type="Gene3D" id="1.20.1050.10">
    <property type="match status" value="1"/>
</dbReference>
<feature type="domain" description="GST C-terminal" evidence="4">
    <location>
        <begin position="87"/>
        <end position="215"/>
    </location>
</feature>
<dbReference type="GO" id="GO:0016740">
    <property type="term" value="F:transferase activity"/>
    <property type="evidence" value="ECO:0007669"/>
    <property type="project" value="UniProtKB-KW"/>
</dbReference>
<dbReference type="InterPro" id="IPR040079">
    <property type="entry name" value="Glutathione_S-Trfase"/>
</dbReference>
<dbReference type="SUPFAM" id="SSF47616">
    <property type="entry name" value="GST C-terminal domain-like"/>
    <property type="match status" value="1"/>
</dbReference>
<dbReference type="PROSITE" id="PS50404">
    <property type="entry name" value="GST_NTER"/>
    <property type="match status" value="1"/>
</dbReference>
<dbReference type="SFLD" id="SFLDG01150">
    <property type="entry name" value="Main.1:_Beta-like"/>
    <property type="match status" value="1"/>
</dbReference>
<dbReference type="Pfam" id="PF13410">
    <property type="entry name" value="GST_C_2"/>
    <property type="match status" value="1"/>
</dbReference>
<dbReference type="Pfam" id="PF13417">
    <property type="entry name" value="GST_N_3"/>
    <property type="match status" value="1"/>
</dbReference>
<name>A0A2M8IYY9_9RHOB</name>
<evidence type="ECO:0000313" key="6">
    <source>
        <dbReference type="Proteomes" id="UP000231553"/>
    </source>
</evidence>
<dbReference type="RefSeq" id="WP_100163409.1">
    <property type="nucleotide sequence ID" value="NZ_PGTB01000073.1"/>
</dbReference>
<dbReference type="InterPro" id="IPR036282">
    <property type="entry name" value="Glutathione-S-Trfase_C_sf"/>
</dbReference>
<protein>
    <submittedName>
        <fullName evidence="5">Glutathione S-transferase</fullName>
    </submittedName>
</protein>
<dbReference type="PANTHER" id="PTHR44051:SF19">
    <property type="entry name" value="DISULFIDE-BOND OXIDOREDUCTASE YFCG"/>
    <property type="match status" value="1"/>
</dbReference>
<evidence type="ECO:0000256" key="2">
    <source>
        <dbReference type="ARBA" id="ARBA00022679"/>
    </source>
</evidence>
<dbReference type="FunFam" id="3.40.30.10:FF:000039">
    <property type="entry name" value="Glutathione S-transferase domain"/>
    <property type="match status" value="1"/>
</dbReference>
<dbReference type="CDD" id="cd03047">
    <property type="entry name" value="GST_N_2"/>
    <property type="match status" value="1"/>
</dbReference>
<dbReference type="SFLD" id="SFLDG00358">
    <property type="entry name" value="Main_(cytGST)"/>
    <property type="match status" value="1"/>
</dbReference>
<comment type="similarity">
    <text evidence="1">Belongs to the GST superfamily.</text>
</comment>
<dbReference type="EMBL" id="PGTB01000073">
    <property type="protein sequence ID" value="PJE35759.1"/>
    <property type="molecule type" value="Genomic_DNA"/>
</dbReference>